<accession>A0A511UWZ8</accession>
<comment type="caution">
    <text evidence="2">The sequence shown here is derived from an EMBL/GenBank/DDBJ whole genome shotgun (WGS) entry which is preliminary data.</text>
</comment>
<proteinExistence type="predicted"/>
<gene>
    <name evidence="2" type="ORF">CQU01_13980</name>
</gene>
<evidence type="ECO:0000313" key="2">
    <source>
        <dbReference type="EMBL" id="GEN31160.1"/>
    </source>
</evidence>
<protein>
    <recommendedName>
        <fullName evidence="4">DUF4044 domain-containing protein</fullName>
    </recommendedName>
</protein>
<dbReference type="EMBL" id="BJXW01000012">
    <property type="protein sequence ID" value="GEN31160.1"/>
    <property type="molecule type" value="Genomic_DNA"/>
</dbReference>
<organism evidence="2 3">
    <name type="scientific">Cerasibacillus quisquiliarum</name>
    <dbReference type="NCBI Taxonomy" id="227865"/>
    <lineage>
        <taxon>Bacteria</taxon>
        <taxon>Bacillati</taxon>
        <taxon>Bacillota</taxon>
        <taxon>Bacilli</taxon>
        <taxon>Bacillales</taxon>
        <taxon>Bacillaceae</taxon>
        <taxon>Cerasibacillus</taxon>
    </lineage>
</organism>
<reference evidence="2 3" key="1">
    <citation type="submission" date="2019-07" db="EMBL/GenBank/DDBJ databases">
        <title>Whole genome shotgun sequence of Cerasibacillus quisquiliarum NBRC 102429.</title>
        <authorList>
            <person name="Hosoyama A."/>
            <person name="Uohara A."/>
            <person name="Ohji S."/>
            <person name="Ichikawa N."/>
        </authorList>
    </citation>
    <scope>NUCLEOTIDE SEQUENCE [LARGE SCALE GENOMIC DNA]</scope>
    <source>
        <strain evidence="2 3">NBRC 102429</strain>
    </source>
</reference>
<keyword evidence="3" id="KW-1185">Reference proteome</keyword>
<sequence>MSSKQQKSYTKKPSKRERRKKAIVYLMIVAMVLSTITMGLSIIFIL</sequence>
<evidence type="ECO:0000256" key="1">
    <source>
        <dbReference type="SAM" id="Phobius"/>
    </source>
</evidence>
<dbReference type="AlphaFoldDB" id="A0A511UWZ8"/>
<keyword evidence="1" id="KW-0472">Membrane</keyword>
<dbReference type="InterPro" id="IPR049722">
    <property type="entry name" value="Prli42-like"/>
</dbReference>
<dbReference type="OrthoDB" id="2721782at2"/>
<feature type="transmembrane region" description="Helical" evidence="1">
    <location>
        <begin position="21"/>
        <end position="45"/>
    </location>
</feature>
<name>A0A511UWZ8_9BACI</name>
<dbReference type="Proteomes" id="UP000321491">
    <property type="component" value="Unassembled WGS sequence"/>
</dbReference>
<evidence type="ECO:0008006" key="4">
    <source>
        <dbReference type="Google" id="ProtNLM"/>
    </source>
</evidence>
<keyword evidence="1" id="KW-1133">Transmembrane helix</keyword>
<keyword evidence="1" id="KW-0812">Transmembrane</keyword>
<dbReference type="NCBIfam" id="NF033880">
    <property type="entry name" value="Prli42"/>
    <property type="match status" value="1"/>
</dbReference>
<dbReference type="RefSeq" id="WP_146937098.1">
    <property type="nucleotide sequence ID" value="NZ_BJXW01000012.1"/>
</dbReference>
<evidence type="ECO:0000313" key="3">
    <source>
        <dbReference type="Proteomes" id="UP000321491"/>
    </source>
</evidence>